<dbReference type="AlphaFoldDB" id="A0A2P5YN86"/>
<evidence type="ECO:0000313" key="3">
    <source>
        <dbReference type="Proteomes" id="UP000239757"/>
    </source>
</evidence>
<evidence type="ECO:0000313" key="2">
    <source>
        <dbReference type="EMBL" id="PPS17033.1"/>
    </source>
</evidence>
<accession>A0A2P5YN86</accession>
<evidence type="ECO:0000256" key="1">
    <source>
        <dbReference type="SAM" id="MobiDB-lite"/>
    </source>
</evidence>
<reference evidence="2 3" key="1">
    <citation type="submission" date="2015-01" db="EMBL/GenBank/DDBJ databases">
        <title>Genome of allotetraploid Gossypium barbadense reveals genomic plasticity and fiber elongation in cotton evolution.</title>
        <authorList>
            <person name="Chen X."/>
            <person name="Liu X."/>
            <person name="Zhao B."/>
            <person name="Zheng H."/>
            <person name="Hu Y."/>
            <person name="Lu G."/>
            <person name="Yang C."/>
            <person name="Chen J."/>
            <person name="Shan C."/>
            <person name="Zhang L."/>
            <person name="Zhou Y."/>
            <person name="Wang L."/>
            <person name="Guo W."/>
            <person name="Bai Y."/>
            <person name="Ruan J."/>
            <person name="Shangguan X."/>
            <person name="Mao Y."/>
            <person name="Jiang J."/>
            <person name="Zhu Y."/>
            <person name="Lei J."/>
            <person name="Kang H."/>
            <person name="Chen S."/>
            <person name="He X."/>
            <person name="Wang R."/>
            <person name="Wang Y."/>
            <person name="Chen J."/>
            <person name="Wang L."/>
            <person name="Yu S."/>
            <person name="Wang B."/>
            <person name="Wei J."/>
            <person name="Song S."/>
            <person name="Lu X."/>
            <person name="Gao Z."/>
            <person name="Gu W."/>
            <person name="Deng X."/>
            <person name="Ma D."/>
            <person name="Wang S."/>
            <person name="Liang W."/>
            <person name="Fang L."/>
            <person name="Cai C."/>
            <person name="Zhu X."/>
            <person name="Zhou B."/>
            <person name="Zhang Y."/>
            <person name="Chen Z."/>
            <person name="Xu S."/>
            <person name="Zhu R."/>
            <person name="Wang S."/>
            <person name="Zhang T."/>
            <person name="Zhao G."/>
        </authorList>
    </citation>
    <scope>NUCLEOTIDE SEQUENCE [LARGE SCALE GENOMIC DNA]</scope>
    <source>
        <strain evidence="3">cv. Xinhai21</strain>
        <tissue evidence="2">Leaf</tissue>
    </source>
</reference>
<name>A0A2P5YN86_GOSBA</name>
<dbReference type="OrthoDB" id="272392at2759"/>
<gene>
    <name evidence="2" type="ORF">GOBAR_AA03553</name>
</gene>
<dbReference type="EMBL" id="KZ662968">
    <property type="protein sequence ID" value="PPS17033.1"/>
    <property type="molecule type" value="Genomic_DNA"/>
</dbReference>
<organism evidence="2 3">
    <name type="scientific">Gossypium barbadense</name>
    <name type="common">Sea Island cotton</name>
    <name type="synonym">Hibiscus barbadensis</name>
    <dbReference type="NCBI Taxonomy" id="3634"/>
    <lineage>
        <taxon>Eukaryota</taxon>
        <taxon>Viridiplantae</taxon>
        <taxon>Streptophyta</taxon>
        <taxon>Embryophyta</taxon>
        <taxon>Tracheophyta</taxon>
        <taxon>Spermatophyta</taxon>
        <taxon>Magnoliopsida</taxon>
        <taxon>eudicotyledons</taxon>
        <taxon>Gunneridae</taxon>
        <taxon>Pentapetalae</taxon>
        <taxon>rosids</taxon>
        <taxon>malvids</taxon>
        <taxon>Malvales</taxon>
        <taxon>Malvaceae</taxon>
        <taxon>Malvoideae</taxon>
        <taxon>Gossypium</taxon>
    </lineage>
</organism>
<feature type="non-terminal residue" evidence="2">
    <location>
        <position position="1"/>
    </location>
</feature>
<sequence length="168" mass="17392">SSGDEVGPVAQRIRARGTGCTEPVPGLNLVQFSSLKVKTKPAIPWKMGGSKLARGVKQASDSTITLQKESLSDNVFVAVKAEREVSKAAMVWALAHVVRPGDSITLLALLAGGNHAPGEKTAHGLHVQDRSEIAASPSFALIPSSVSAERELPPPMSGGASVPVDSLP</sequence>
<proteinExistence type="predicted"/>
<protein>
    <submittedName>
        <fullName evidence="2">Uncharacterized protein</fullName>
    </submittedName>
</protein>
<dbReference type="Proteomes" id="UP000239757">
    <property type="component" value="Unassembled WGS sequence"/>
</dbReference>
<feature type="region of interest" description="Disordered" evidence="1">
    <location>
        <begin position="147"/>
        <end position="168"/>
    </location>
</feature>